<organism evidence="1 2">
    <name type="scientific">Entomophthora muscae</name>
    <dbReference type="NCBI Taxonomy" id="34485"/>
    <lineage>
        <taxon>Eukaryota</taxon>
        <taxon>Fungi</taxon>
        <taxon>Fungi incertae sedis</taxon>
        <taxon>Zoopagomycota</taxon>
        <taxon>Entomophthoromycotina</taxon>
        <taxon>Entomophthoromycetes</taxon>
        <taxon>Entomophthorales</taxon>
        <taxon>Entomophthoraceae</taxon>
        <taxon>Entomophthora</taxon>
    </lineage>
</organism>
<evidence type="ECO:0000313" key="2">
    <source>
        <dbReference type="Proteomes" id="UP001165960"/>
    </source>
</evidence>
<comment type="caution">
    <text evidence="1">The sequence shown here is derived from an EMBL/GenBank/DDBJ whole genome shotgun (WGS) entry which is preliminary data.</text>
</comment>
<name>A0ACC2UG67_9FUNG</name>
<dbReference type="Proteomes" id="UP001165960">
    <property type="component" value="Unassembled WGS sequence"/>
</dbReference>
<proteinExistence type="predicted"/>
<sequence>MPPLTYSKPPKPALSLPRPQILCGSSRKYAAHIDEICDLYFGPALLVIWSTWPELWDQVCSLAYLDEENPSQLLYLLDELPEYALPTNLPVSQQAEMVLLPRLVEVEDLFPHLYIPEIPEIGPKRT</sequence>
<evidence type="ECO:0000313" key="1">
    <source>
        <dbReference type="EMBL" id="KAJ9085636.1"/>
    </source>
</evidence>
<dbReference type="EMBL" id="QTSX02000752">
    <property type="protein sequence ID" value="KAJ9085636.1"/>
    <property type="molecule type" value="Genomic_DNA"/>
</dbReference>
<protein>
    <submittedName>
        <fullName evidence="1">Uncharacterized protein</fullName>
    </submittedName>
</protein>
<reference evidence="1" key="1">
    <citation type="submission" date="2022-04" db="EMBL/GenBank/DDBJ databases">
        <title>Genome of the entomopathogenic fungus Entomophthora muscae.</title>
        <authorList>
            <person name="Elya C."/>
            <person name="Lovett B.R."/>
            <person name="Lee E."/>
            <person name="Macias A.M."/>
            <person name="Hajek A.E."/>
            <person name="De Bivort B.L."/>
            <person name="Kasson M.T."/>
            <person name="De Fine Licht H.H."/>
            <person name="Stajich J.E."/>
        </authorList>
    </citation>
    <scope>NUCLEOTIDE SEQUENCE</scope>
    <source>
        <strain evidence="1">Berkeley</strain>
    </source>
</reference>
<keyword evidence="2" id="KW-1185">Reference proteome</keyword>
<accession>A0ACC2UG67</accession>
<gene>
    <name evidence="1" type="ORF">DSO57_1012008</name>
</gene>